<accession>F2QCW6</accession>
<dbReference type="AlphaFoldDB" id="F2QCW6"/>
<dbReference type="EMBL" id="FR720602">
    <property type="protein sequence ID" value="CBZ00484.1"/>
    <property type="molecule type" value="Genomic_DNA"/>
</dbReference>
<dbReference type="Proteomes" id="UP000008131">
    <property type="component" value="Chromosome"/>
</dbReference>
<evidence type="ECO:0000313" key="2">
    <source>
        <dbReference type="Proteomes" id="UP000008131"/>
    </source>
</evidence>
<evidence type="ECO:0000313" key="1">
    <source>
        <dbReference type="EMBL" id="CBZ00484.1"/>
    </source>
</evidence>
<dbReference type="KEGG" id="sor:SOR_0822"/>
<dbReference type="HOGENOM" id="CLU_3415056_0_0_9"/>
<organism evidence="1 2">
    <name type="scientific">Streptococcus oralis (strain Uo5)</name>
    <dbReference type="NCBI Taxonomy" id="927666"/>
    <lineage>
        <taxon>Bacteria</taxon>
        <taxon>Bacillati</taxon>
        <taxon>Bacillota</taxon>
        <taxon>Bacilli</taxon>
        <taxon>Lactobacillales</taxon>
        <taxon>Streptococcaceae</taxon>
        <taxon>Streptococcus</taxon>
    </lineage>
</organism>
<protein>
    <submittedName>
        <fullName evidence="1">Uncharacterized protein</fullName>
    </submittedName>
</protein>
<reference evidence="1 2" key="1">
    <citation type="journal article" date="2011" name="J. Bacteriol.">
        <title>Genome of Streptococcus oralis strain Uo5.</title>
        <authorList>
            <person name="Reichmann P."/>
            <person name="Nuhn M."/>
            <person name="Denapaite D."/>
            <person name="Bruckner R."/>
            <person name="Henrich B."/>
            <person name="Maurer P."/>
            <person name="Rieger M."/>
            <person name="Klages S."/>
            <person name="Reinhard R."/>
            <person name="Hakenbeck R."/>
        </authorList>
    </citation>
    <scope>NUCLEOTIDE SEQUENCE [LARGE SCALE GENOMIC DNA]</scope>
    <source>
        <strain evidence="1 2">Uo5</strain>
    </source>
</reference>
<name>F2QCW6_STROU</name>
<gene>
    <name evidence="1" type="ordered locus">SOR_0822</name>
</gene>
<proteinExistence type="predicted"/>
<sequence>MRTDQEILDLILGTVKTLKVDTGLNYE</sequence>